<dbReference type="GO" id="GO:0009409">
    <property type="term" value="P:response to cold"/>
    <property type="evidence" value="ECO:0007669"/>
    <property type="project" value="TreeGrafter"/>
</dbReference>
<evidence type="ECO:0000256" key="6">
    <source>
        <dbReference type="RuleBase" id="RU363018"/>
    </source>
</evidence>
<dbReference type="OrthoDB" id="4173905at2759"/>
<proteinExistence type="inferred from homology"/>
<dbReference type="PANTHER" id="PTHR10291:SF0">
    <property type="entry name" value="DEHYDRODOLICHYL DIPHOSPHATE SYNTHASE 2"/>
    <property type="match status" value="1"/>
</dbReference>
<dbReference type="InterPro" id="IPR036424">
    <property type="entry name" value="UPP_synth-like_sf"/>
</dbReference>
<evidence type="ECO:0000256" key="3">
    <source>
        <dbReference type="ARBA" id="ARBA00004922"/>
    </source>
</evidence>
<keyword evidence="8" id="KW-1185">Reference proteome</keyword>
<dbReference type="PANTHER" id="PTHR10291">
    <property type="entry name" value="DEHYDRODOLICHYL DIPHOSPHATE SYNTHASE FAMILY MEMBER"/>
    <property type="match status" value="1"/>
</dbReference>
<dbReference type="AlphaFoldDB" id="A0A9Q0FNG7"/>
<sequence length="305" mass="34658">MLSSLRLPIPIYCSNSSNNNNNSLISPRQNRRLIRNQTPGFPNRLLATTNEYVEVKEYETTEQLPEGLQAEAMPRHVAVIMDGNGRWAKQRGLAPSAGHEEGVRSLRAIMELCGKWGIKVLTVFAFSTDNWIRPRVEVDFLMSLFQKVLESEMEKFKREGIRVSIIGDSSKLSPSLQKLINHIEETTKNNSRLHLMVAVSYSGKYDVVQACKAIAAQAKDGLIQLEDINESLIEQELETNCAEYPSPDLLIRTSGELRISNFLLWQVAYTELFFAEALWPDFGEAEFIEALTSFQQRKRRFGART</sequence>
<reference evidence="7" key="2">
    <citation type="journal article" date="2023" name="Plants (Basel)">
        <title>Annotation of the Turnera subulata (Passifloraceae) Draft Genome Reveals the S-Locus Evolved after the Divergence of Turneroideae from Passifloroideae in a Stepwise Manner.</title>
        <authorList>
            <person name="Henning P.M."/>
            <person name="Roalson E.H."/>
            <person name="Mir W."/>
            <person name="McCubbin A.G."/>
            <person name="Shore J.S."/>
        </authorList>
    </citation>
    <scope>NUCLEOTIDE SEQUENCE</scope>
    <source>
        <strain evidence="7">F60SS</strain>
    </source>
</reference>
<evidence type="ECO:0000256" key="4">
    <source>
        <dbReference type="ARBA" id="ARBA00005432"/>
    </source>
</evidence>
<keyword evidence="5 6" id="KW-0808">Transferase</keyword>
<dbReference type="Pfam" id="PF01255">
    <property type="entry name" value="Prenyltransf"/>
    <property type="match status" value="1"/>
</dbReference>
<dbReference type="Gene3D" id="3.40.1180.10">
    <property type="entry name" value="Decaprenyl diphosphate synthase-like"/>
    <property type="match status" value="1"/>
</dbReference>
<reference evidence="7" key="1">
    <citation type="submission" date="2022-02" db="EMBL/GenBank/DDBJ databases">
        <authorList>
            <person name="Henning P.M."/>
            <person name="McCubbin A.G."/>
            <person name="Shore J.S."/>
        </authorList>
    </citation>
    <scope>NUCLEOTIDE SEQUENCE</scope>
    <source>
        <strain evidence="7">F60SS</strain>
        <tissue evidence="7">Leaves</tissue>
    </source>
</reference>
<dbReference type="GO" id="GO:0045547">
    <property type="term" value="F:ditrans,polycis-polyprenyl diphosphate synthase [(2E,6E)-farnesyl diphosphate specific] activity"/>
    <property type="evidence" value="ECO:0007669"/>
    <property type="project" value="TreeGrafter"/>
</dbReference>
<dbReference type="InterPro" id="IPR001441">
    <property type="entry name" value="UPP_synth-like"/>
</dbReference>
<dbReference type="HAMAP" id="MF_01139">
    <property type="entry name" value="ISPT"/>
    <property type="match status" value="1"/>
</dbReference>
<comment type="similarity">
    <text evidence="4 6">Belongs to the UPP synthase family.</text>
</comment>
<evidence type="ECO:0000256" key="1">
    <source>
        <dbReference type="ARBA" id="ARBA00001946"/>
    </source>
</evidence>
<dbReference type="SUPFAM" id="SSF64005">
    <property type="entry name" value="Undecaprenyl diphosphate synthase"/>
    <property type="match status" value="1"/>
</dbReference>
<dbReference type="Proteomes" id="UP001141552">
    <property type="component" value="Unassembled WGS sequence"/>
</dbReference>
<dbReference type="NCBIfam" id="TIGR00055">
    <property type="entry name" value="uppS"/>
    <property type="match status" value="1"/>
</dbReference>
<evidence type="ECO:0000256" key="2">
    <source>
        <dbReference type="ARBA" id="ARBA00002674"/>
    </source>
</evidence>
<comment type="cofactor">
    <cofactor evidence="1">
        <name>Mg(2+)</name>
        <dbReference type="ChEBI" id="CHEBI:18420"/>
    </cofactor>
</comment>
<gene>
    <name evidence="7" type="ORF">Tsubulata_003587</name>
</gene>
<dbReference type="GO" id="GO:0009570">
    <property type="term" value="C:chloroplast stroma"/>
    <property type="evidence" value="ECO:0007669"/>
    <property type="project" value="TreeGrafter"/>
</dbReference>
<dbReference type="EMBL" id="JAKUCV010004638">
    <property type="protein sequence ID" value="KAJ4834687.1"/>
    <property type="molecule type" value="Genomic_DNA"/>
</dbReference>
<evidence type="ECO:0000313" key="7">
    <source>
        <dbReference type="EMBL" id="KAJ4834687.1"/>
    </source>
</evidence>
<dbReference type="EC" id="2.5.1.-" evidence="6"/>
<protein>
    <recommendedName>
        <fullName evidence="6">Alkyl transferase</fullName>
        <ecNumber evidence="6">2.5.1.-</ecNumber>
    </recommendedName>
</protein>
<dbReference type="InterPro" id="IPR018520">
    <property type="entry name" value="UPP_synth-like_CS"/>
</dbReference>
<dbReference type="GO" id="GO:0016094">
    <property type="term" value="P:polyprenol biosynthetic process"/>
    <property type="evidence" value="ECO:0007669"/>
    <property type="project" value="TreeGrafter"/>
</dbReference>
<accession>A0A9Q0FNG7</accession>
<organism evidence="7 8">
    <name type="scientific">Turnera subulata</name>
    <dbReference type="NCBI Taxonomy" id="218843"/>
    <lineage>
        <taxon>Eukaryota</taxon>
        <taxon>Viridiplantae</taxon>
        <taxon>Streptophyta</taxon>
        <taxon>Embryophyta</taxon>
        <taxon>Tracheophyta</taxon>
        <taxon>Spermatophyta</taxon>
        <taxon>Magnoliopsida</taxon>
        <taxon>eudicotyledons</taxon>
        <taxon>Gunneridae</taxon>
        <taxon>Pentapetalae</taxon>
        <taxon>rosids</taxon>
        <taxon>fabids</taxon>
        <taxon>Malpighiales</taxon>
        <taxon>Passifloraceae</taxon>
        <taxon>Turnera</taxon>
    </lineage>
</organism>
<comment type="caution">
    <text evidence="7">The sequence shown here is derived from an EMBL/GenBank/DDBJ whole genome shotgun (WGS) entry which is preliminary data.</text>
</comment>
<name>A0A9Q0FNG7_9ROSI</name>
<evidence type="ECO:0000313" key="8">
    <source>
        <dbReference type="Proteomes" id="UP001141552"/>
    </source>
</evidence>
<dbReference type="GO" id="GO:0009668">
    <property type="term" value="P:plastid membrane organization"/>
    <property type="evidence" value="ECO:0007669"/>
    <property type="project" value="TreeGrafter"/>
</dbReference>
<comment type="function">
    <text evidence="2">Catalyzes cis-prenyl chain elongation to produce the polyprenyl backbone of dolichol, a glycosyl carrier-lipid required for the biosynthesis of several classes of glycoprotein.</text>
</comment>
<comment type="pathway">
    <text evidence="3">Protein modification; protein glycosylation.</text>
</comment>
<dbReference type="PROSITE" id="PS01066">
    <property type="entry name" value="UPP_SYNTHASE"/>
    <property type="match status" value="1"/>
</dbReference>
<evidence type="ECO:0000256" key="5">
    <source>
        <dbReference type="ARBA" id="ARBA00022679"/>
    </source>
</evidence>
<dbReference type="CDD" id="cd00475">
    <property type="entry name" value="Cis_IPPS"/>
    <property type="match status" value="1"/>
</dbReference>
<dbReference type="FunFam" id="3.40.1180.10:FF:000001">
    <property type="entry name" value="(2E,6E)-farnesyl-diphosphate-specific ditrans,polycis-undecaprenyl-diphosphate synthase"/>
    <property type="match status" value="1"/>
</dbReference>